<accession>A0A399FV33</accession>
<gene>
    <name evidence="10" type="ORF">B9J77_02870</name>
</gene>
<dbReference type="GO" id="GO:0051539">
    <property type="term" value="F:4 iron, 4 sulfur cluster binding"/>
    <property type="evidence" value="ECO:0007669"/>
    <property type="project" value="UniProtKB-KW"/>
</dbReference>
<dbReference type="InterPro" id="IPR013983">
    <property type="entry name" value="Ald_Fedxn_OxRdtase_N"/>
</dbReference>
<dbReference type="InterPro" id="IPR036021">
    <property type="entry name" value="Tungsten_al_ferr_oxy-like_C"/>
</dbReference>
<evidence type="ECO:0000256" key="3">
    <source>
        <dbReference type="ARBA" id="ARBA00022485"/>
    </source>
</evidence>
<evidence type="ECO:0000256" key="5">
    <source>
        <dbReference type="ARBA" id="ARBA00023002"/>
    </source>
</evidence>
<dbReference type="InterPro" id="IPR001203">
    <property type="entry name" value="OxRdtase_Ald_Fedxn_C"/>
</dbReference>
<dbReference type="Gene3D" id="1.10.599.10">
    <property type="entry name" value="Aldehyde Ferredoxin Oxidoreductase Protein, subunit A, domain 3"/>
    <property type="match status" value="1"/>
</dbReference>
<organism evidence="10 11">
    <name type="scientific">candidate division NPL-UPA2 bacterium Unc8</name>
    <dbReference type="NCBI Taxonomy" id="1980939"/>
    <lineage>
        <taxon>Bacteria</taxon>
    </lineage>
</organism>
<evidence type="ECO:0000313" key="11">
    <source>
        <dbReference type="Proteomes" id="UP000266287"/>
    </source>
</evidence>
<dbReference type="SUPFAM" id="SSF56228">
    <property type="entry name" value="Aldehyde ferredoxin oxidoreductase, N-terminal domain"/>
    <property type="match status" value="1"/>
</dbReference>
<dbReference type="Gene3D" id="3.60.9.10">
    <property type="entry name" value="Aldehyde ferredoxin oxidoreductase, N-terminal domain"/>
    <property type="match status" value="1"/>
</dbReference>
<dbReference type="GO" id="GO:0009055">
    <property type="term" value="F:electron transfer activity"/>
    <property type="evidence" value="ECO:0007669"/>
    <property type="project" value="InterPro"/>
</dbReference>
<dbReference type="PANTHER" id="PTHR30038:SF0">
    <property type="entry name" value="TUNGSTEN-CONTAINING ALDEHYDE FERREDOXIN OXIDOREDUCTASE"/>
    <property type="match status" value="1"/>
</dbReference>
<reference evidence="10 11" key="1">
    <citation type="submission" date="2018-08" db="EMBL/GenBank/DDBJ databases">
        <title>Draft genome of candidate division NPL-UPA2 bacterium Unc8 that adapted to ultra-basic serpentinizing groundwater.</title>
        <authorList>
            <person name="Ishii S."/>
            <person name="Suzuki S."/>
            <person name="Nealson K.H."/>
        </authorList>
    </citation>
    <scope>NUCLEOTIDE SEQUENCE [LARGE SCALE GENOMIC DNA]</scope>
    <source>
        <strain evidence="10">Unc8</strain>
    </source>
</reference>
<keyword evidence="6" id="KW-0408">Iron</keyword>
<keyword evidence="3" id="KW-0004">4Fe-4S</keyword>
<evidence type="ECO:0000256" key="2">
    <source>
        <dbReference type="ARBA" id="ARBA00011032"/>
    </source>
</evidence>
<evidence type="ECO:0000259" key="9">
    <source>
        <dbReference type="SMART" id="SM00790"/>
    </source>
</evidence>
<dbReference type="Gene3D" id="1.10.569.10">
    <property type="entry name" value="Aldehyde Ferredoxin Oxidoreductase Protein, subunit A, domain 2"/>
    <property type="match status" value="1"/>
</dbReference>
<evidence type="ECO:0000256" key="4">
    <source>
        <dbReference type="ARBA" id="ARBA00022723"/>
    </source>
</evidence>
<name>A0A399FV33_UNCN2</name>
<proteinExistence type="inferred from homology"/>
<keyword evidence="4" id="KW-0479">Metal-binding</keyword>
<feature type="domain" description="Aldehyde ferredoxin oxidoreductase N-terminal" evidence="9">
    <location>
        <begin position="5"/>
        <end position="208"/>
    </location>
</feature>
<dbReference type="EMBL" id="NDHY01000005">
    <property type="protein sequence ID" value="RII00245.1"/>
    <property type="molecule type" value="Genomic_DNA"/>
</dbReference>
<keyword evidence="5" id="KW-0560">Oxidoreductase</keyword>
<evidence type="ECO:0000313" key="10">
    <source>
        <dbReference type="EMBL" id="RII00245.1"/>
    </source>
</evidence>
<evidence type="ECO:0000256" key="6">
    <source>
        <dbReference type="ARBA" id="ARBA00023004"/>
    </source>
</evidence>
<dbReference type="InterPro" id="IPR051919">
    <property type="entry name" value="W-dependent_AOR"/>
</dbReference>
<dbReference type="InterPro" id="IPR013984">
    <property type="entry name" value="Ald_Fedxn_OxRdtase_dom2"/>
</dbReference>
<dbReference type="Pfam" id="PF01314">
    <property type="entry name" value="AFOR_C"/>
    <property type="match status" value="1"/>
</dbReference>
<dbReference type="PANTHER" id="PTHR30038">
    <property type="entry name" value="ALDEHYDE FERREDOXIN OXIDOREDUCTASE"/>
    <property type="match status" value="1"/>
</dbReference>
<dbReference type="Proteomes" id="UP000266287">
    <property type="component" value="Unassembled WGS sequence"/>
</dbReference>
<evidence type="ECO:0000256" key="7">
    <source>
        <dbReference type="ARBA" id="ARBA00023014"/>
    </source>
</evidence>
<dbReference type="SMART" id="SM00790">
    <property type="entry name" value="AFOR_N"/>
    <property type="match status" value="1"/>
</dbReference>
<evidence type="ECO:0000256" key="1">
    <source>
        <dbReference type="ARBA" id="ARBA00001966"/>
    </source>
</evidence>
<dbReference type="GO" id="GO:0016625">
    <property type="term" value="F:oxidoreductase activity, acting on the aldehyde or oxo group of donors, iron-sulfur protein as acceptor"/>
    <property type="evidence" value="ECO:0007669"/>
    <property type="project" value="InterPro"/>
</dbReference>
<comment type="cofactor">
    <cofactor evidence="8">
        <name>tungstopterin</name>
        <dbReference type="ChEBI" id="CHEBI:30402"/>
    </cofactor>
</comment>
<sequence>MSYGYWGRIINVDLSNGEIQVESLPDELYKDFIGGYGLGVRIIYERQKPGIHPLSENSILGFTPGLLTGTRALFSSRYMVGGKSPLTGGWGDANSGGSFSLALKQTGYDAVFFKGISPHPVYLWIDNDRIELRDARFLWGKDTVETETALRSEFDDEKVMVACIGPAGEKLSLISGVVSDSGRIAARSGLGALMGSKKLKAVAVRGSCVVPVYDKRGILSGNKQYLRSFNFPSLRDRLSVRALAFAFMAKLMRRSLIRPSIKSTMYQQVLRKYGTCGTTAFSCESGDAPVKNWKGIGAIDFPVSTMSHKISDEEIIKYEKKKVFCPNCPIGCGGTTELKDGPYKLPGESRKVEYETLTAFGPLCLIDNLEAIMLLNDLCNRAGIDTISTGGVMAFAMECYEVGLLTKTDMDGIQLTWGNADAAIALLKKIISREGIGDMLADGVKVASEKIGRGSDAFAIHAGGQEVPMHDPRHEPTLGTAYEAEPTPGRHTISCRLWQEMLRLERIFPELEKIPSFSIRAEKYKYHGAATLQAYNSKFAQVANCAGLCLFGGITGPIPLVEWINAATGWDYSPHDYLLTGERIETLRHSFNLREGITLKDTRLSDRAIGKPPLKKGPLGKITIDTNTLVKEFYEKMFWDPETGKPSDRRLKHLGLDKIVRGCIK</sequence>
<dbReference type="InterPro" id="IPR013985">
    <property type="entry name" value="Ald_Fedxn_OxRdtase_dom3"/>
</dbReference>
<dbReference type="InterPro" id="IPR036503">
    <property type="entry name" value="Ald_Fedxn_OxRdtase_N_sf"/>
</dbReference>
<dbReference type="GO" id="GO:0046872">
    <property type="term" value="F:metal ion binding"/>
    <property type="evidence" value="ECO:0007669"/>
    <property type="project" value="UniProtKB-KW"/>
</dbReference>
<comment type="similarity">
    <text evidence="2">Belongs to the AOR/FOR family.</text>
</comment>
<comment type="caution">
    <text evidence="10">The sequence shown here is derived from an EMBL/GenBank/DDBJ whole genome shotgun (WGS) entry which is preliminary data.</text>
</comment>
<keyword evidence="7" id="KW-0411">Iron-sulfur</keyword>
<dbReference type="Pfam" id="PF02730">
    <property type="entry name" value="AFOR_N"/>
    <property type="match status" value="1"/>
</dbReference>
<dbReference type="AlphaFoldDB" id="A0A399FV33"/>
<comment type="cofactor">
    <cofactor evidence="1">
        <name>[4Fe-4S] cluster</name>
        <dbReference type="ChEBI" id="CHEBI:49883"/>
    </cofactor>
</comment>
<evidence type="ECO:0000256" key="8">
    <source>
        <dbReference type="ARBA" id="ARBA00049934"/>
    </source>
</evidence>
<protein>
    <submittedName>
        <fullName evidence="10">Aldehyde ferredoxin oxidoreductase</fullName>
    </submittedName>
</protein>
<dbReference type="SUPFAM" id="SSF48310">
    <property type="entry name" value="Aldehyde ferredoxin oxidoreductase, C-terminal domains"/>
    <property type="match status" value="1"/>
</dbReference>